<organism evidence="8 9">
    <name type="scientific">Fictibacillus arsenicus</name>
    <dbReference type="NCBI Taxonomy" id="255247"/>
    <lineage>
        <taxon>Bacteria</taxon>
        <taxon>Bacillati</taxon>
        <taxon>Bacillota</taxon>
        <taxon>Bacilli</taxon>
        <taxon>Bacillales</taxon>
        <taxon>Fictibacillaceae</taxon>
        <taxon>Fictibacillus</taxon>
    </lineage>
</organism>
<keyword evidence="5 7" id="KW-1133">Transmembrane helix</keyword>
<keyword evidence="6 7" id="KW-0472">Membrane</keyword>
<keyword evidence="9" id="KW-1185">Reference proteome</keyword>
<dbReference type="Pfam" id="PF02417">
    <property type="entry name" value="Chromate_transp"/>
    <property type="match status" value="1"/>
</dbReference>
<feature type="transmembrane region" description="Helical" evidence="7">
    <location>
        <begin position="162"/>
        <end position="178"/>
    </location>
</feature>
<dbReference type="RefSeq" id="WP_066293191.1">
    <property type="nucleotide sequence ID" value="NZ_CP016761.1"/>
</dbReference>
<feature type="transmembrane region" description="Helical" evidence="7">
    <location>
        <begin position="75"/>
        <end position="99"/>
    </location>
</feature>
<feature type="transmembrane region" description="Helical" evidence="7">
    <location>
        <begin position="111"/>
        <end position="131"/>
    </location>
</feature>
<dbReference type="GO" id="GO:0015109">
    <property type="term" value="F:chromate transmembrane transporter activity"/>
    <property type="evidence" value="ECO:0007669"/>
    <property type="project" value="InterPro"/>
</dbReference>
<accession>A0A1B1Z8S7</accession>
<dbReference type="AlphaFoldDB" id="A0A1B1Z8S7"/>
<comment type="subcellular location">
    <subcellularLocation>
        <location evidence="1">Cell membrane</location>
        <topology evidence="1">Multi-pass membrane protein</topology>
    </subcellularLocation>
</comment>
<evidence type="ECO:0000256" key="2">
    <source>
        <dbReference type="ARBA" id="ARBA00005262"/>
    </source>
</evidence>
<sequence>MRTYWDLCVGFARTGVTGYGGGPSTIPLIEYEAVKKYKWMTEEEFGESLALANTLPGPIATKMAAYVGYKIKGPLGAFVAIMAHIVPSLIGMLGLLGVLYTFKSSAVVKGMINGVAPVVGVMLAVMAYQFFQKGRQGLGSKWMIGMSLFSLCVIEFLNLHPGFVIILFLTSAFVWSTYKESGKTLFTRKQVMRSREEEL</sequence>
<protein>
    <submittedName>
        <fullName evidence="8">Transporter</fullName>
    </submittedName>
</protein>
<evidence type="ECO:0000256" key="1">
    <source>
        <dbReference type="ARBA" id="ARBA00004651"/>
    </source>
</evidence>
<evidence type="ECO:0000256" key="3">
    <source>
        <dbReference type="ARBA" id="ARBA00022475"/>
    </source>
</evidence>
<keyword evidence="3" id="KW-1003">Cell membrane</keyword>
<gene>
    <name evidence="8" type="ORF">ABE41_017605</name>
</gene>
<evidence type="ECO:0000256" key="6">
    <source>
        <dbReference type="ARBA" id="ARBA00023136"/>
    </source>
</evidence>
<dbReference type="STRING" id="255247.ABE41_017605"/>
<name>A0A1B1Z8S7_9BACL</name>
<dbReference type="InterPro" id="IPR052518">
    <property type="entry name" value="CHR_Transporter"/>
</dbReference>
<dbReference type="PANTHER" id="PTHR43663:SF1">
    <property type="entry name" value="CHROMATE TRANSPORTER"/>
    <property type="match status" value="1"/>
</dbReference>
<dbReference type="OrthoDB" id="9027281at2"/>
<evidence type="ECO:0000256" key="4">
    <source>
        <dbReference type="ARBA" id="ARBA00022692"/>
    </source>
</evidence>
<evidence type="ECO:0000313" key="9">
    <source>
        <dbReference type="Proteomes" id="UP000077412"/>
    </source>
</evidence>
<proteinExistence type="inferred from homology"/>
<dbReference type="Proteomes" id="UP000077412">
    <property type="component" value="Chromosome"/>
</dbReference>
<comment type="similarity">
    <text evidence="2">Belongs to the chromate ion transporter (CHR) (TC 2.A.51) family.</text>
</comment>
<evidence type="ECO:0000256" key="7">
    <source>
        <dbReference type="SAM" id="Phobius"/>
    </source>
</evidence>
<dbReference type="KEGG" id="far:ABE41_017605"/>
<evidence type="ECO:0000313" key="8">
    <source>
        <dbReference type="EMBL" id="ANX13830.1"/>
    </source>
</evidence>
<dbReference type="EMBL" id="CP016761">
    <property type="protein sequence ID" value="ANX13830.1"/>
    <property type="molecule type" value="Genomic_DNA"/>
</dbReference>
<dbReference type="InterPro" id="IPR003370">
    <property type="entry name" value="Chromate_transpt"/>
</dbReference>
<dbReference type="PANTHER" id="PTHR43663">
    <property type="entry name" value="CHROMATE TRANSPORT PROTEIN-RELATED"/>
    <property type="match status" value="1"/>
</dbReference>
<dbReference type="GO" id="GO:0005886">
    <property type="term" value="C:plasma membrane"/>
    <property type="evidence" value="ECO:0007669"/>
    <property type="project" value="UniProtKB-SubCell"/>
</dbReference>
<reference evidence="8 9" key="1">
    <citation type="submission" date="2016-08" db="EMBL/GenBank/DDBJ databases">
        <title>Complete genome sequence of Fictibacillus arsenicus G25-54, a strain with toxicity to nematodes and a potential arsenic-resistance activity.</title>
        <authorList>
            <person name="Zheng Z."/>
        </authorList>
    </citation>
    <scope>NUCLEOTIDE SEQUENCE [LARGE SCALE GENOMIC DNA]</scope>
    <source>
        <strain evidence="8 9">G25-54</strain>
    </source>
</reference>
<evidence type="ECO:0000256" key="5">
    <source>
        <dbReference type="ARBA" id="ARBA00022989"/>
    </source>
</evidence>
<keyword evidence="4 7" id="KW-0812">Transmembrane</keyword>